<name>A0AAV4P477_CAEEX</name>
<dbReference type="AlphaFoldDB" id="A0AAV4P477"/>
<feature type="region of interest" description="Disordered" evidence="1">
    <location>
        <begin position="98"/>
        <end position="118"/>
    </location>
</feature>
<organism evidence="2 3">
    <name type="scientific">Caerostris extrusa</name>
    <name type="common">Bark spider</name>
    <name type="synonym">Caerostris bankana</name>
    <dbReference type="NCBI Taxonomy" id="172846"/>
    <lineage>
        <taxon>Eukaryota</taxon>
        <taxon>Metazoa</taxon>
        <taxon>Ecdysozoa</taxon>
        <taxon>Arthropoda</taxon>
        <taxon>Chelicerata</taxon>
        <taxon>Arachnida</taxon>
        <taxon>Araneae</taxon>
        <taxon>Araneomorphae</taxon>
        <taxon>Entelegynae</taxon>
        <taxon>Araneoidea</taxon>
        <taxon>Araneidae</taxon>
        <taxon>Caerostris</taxon>
    </lineage>
</organism>
<reference evidence="2 3" key="1">
    <citation type="submission" date="2021-06" db="EMBL/GenBank/DDBJ databases">
        <title>Caerostris extrusa draft genome.</title>
        <authorList>
            <person name="Kono N."/>
            <person name="Arakawa K."/>
        </authorList>
    </citation>
    <scope>NUCLEOTIDE SEQUENCE [LARGE SCALE GENOMIC DNA]</scope>
</reference>
<dbReference type="Proteomes" id="UP001054945">
    <property type="component" value="Unassembled WGS sequence"/>
</dbReference>
<accession>A0AAV4P477</accession>
<proteinExistence type="predicted"/>
<dbReference type="EMBL" id="BPLR01003971">
    <property type="protein sequence ID" value="GIX90828.1"/>
    <property type="molecule type" value="Genomic_DNA"/>
</dbReference>
<keyword evidence="3" id="KW-1185">Reference proteome</keyword>
<evidence type="ECO:0000313" key="3">
    <source>
        <dbReference type="Proteomes" id="UP001054945"/>
    </source>
</evidence>
<evidence type="ECO:0000256" key="1">
    <source>
        <dbReference type="SAM" id="MobiDB-lite"/>
    </source>
</evidence>
<evidence type="ECO:0000313" key="2">
    <source>
        <dbReference type="EMBL" id="GIX90828.1"/>
    </source>
</evidence>
<comment type="caution">
    <text evidence="2">The sequence shown here is derived from an EMBL/GenBank/DDBJ whole genome shotgun (WGS) entry which is preliminary data.</text>
</comment>
<feature type="compositionally biased region" description="Basic residues" evidence="1">
    <location>
        <begin position="107"/>
        <end position="118"/>
    </location>
</feature>
<gene>
    <name evidence="2" type="ORF">CEXT_468751</name>
</gene>
<protein>
    <submittedName>
        <fullName evidence="2">Uncharacterized protein</fullName>
    </submittedName>
</protein>
<sequence length="118" mass="13232">MAIVALSPTLPRATIAQGIKNGVVYKNFTEGVKDECSEVWSGSPIKSGPKSTWKRGGHRWKIRSIHSRNFAPCPRGDPFPENLIPLRRKRNCCCAGKPNRPCSQGNGKRRKRFTRDTL</sequence>